<dbReference type="GeneTree" id="ENSGT00940000157579"/>
<keyword evidence="1" id="KW-0560">Oxidoreductase</keyword>
<reference evidence="4" key="2">
    <citation type="submission" date="2025-09" db="UniProtKB">
        <authorList>
            <consortium name="Ensembl"/>
        </authorList>
    </citation>
    <scope>IDENTIFICATION</scope>
</reference>
<dbReference type="OrthoDB" id="203908at2759"/>
<dbReference type="PANTHER" id="PTHR44054">
    <property type="entry name" value="SYNAPTIC VESICLE MEMBRANE PROTEIN VAT-1 HOMOLOG-LIKE"/>
    <property type="match status" value="1"/>
</dbReference>
<dbReference type="GO" id="GO:0010637">
    <property type="term" value="P:negative regulation of mitochondrial fusion"/>
    <property type="evidence" value="ECO:0007669"/>
    <property type="project" value="TreeGrafter"/>
</dbReference>
<dbReference type="InterPro" id="IPR011032">
    <property type="entry name" value="GroES-like_sf"/>
</dbReference>
<evidence type="ECO:0000313" key="5">
    <source>
        <dbReference type="Proteomes" id="UP000261540"/>
    </source>
</evidence>
<dbReference type="Proteomes" id="UP000261540">
    <property type="component" value="Unplaced"/>
</dbReference>
<gene>
    <name evidence="4" type="primary">VAT1</name>
</gene>
<dbReference type="SUPFAM" id="SSF50129">
    <property type="entry name" value="GroES-like"/>
    <property type="match status" value="1"/>
</dbReference>
<dbReference type="CDD" id="cd08275">
    <property type="entry name" value="MDR3"/>
    <property type="match status" value="1"/>
</dbReference>
<dbReference type="InterPro" id="IPR052100">
    <property type="entry name" value="SV-ATPase_mito-regulator"/>
</dbReference>
<dbReference type="Gene3D" id="3.90.180.10">
    <property type="entry name" value="Medium-chain alcohol dehydrogenases, catalytic domain"/>
    <property type="match status" value="1"/>
</dbReference>
<dbReference type="STRING" id="1676925.ENSPKIP00000006611"/>
<evidence type="ECO:0000313" key="4">
    <source>
        <dbReference type="Ensembl" id="ENSPKIP00000006611.1"/>
    </source>
</evidence>
<dbReference type="SUPFAM" id="SSF51735">
    <property type="entry name" value="NAD(P)-binding Rossmann-fold domains"/>
    <property type="match status" value="1"/>
</dbReference>
<dbReference type="PANTHER" id="PTHR44054:SF1">
    <property type="entry name" value="SYNAPTIC VESICLE MEMBRANE PROTEIN VAT-1 HOMOLOG"/>
    <property type="match status" value="1"/>
</dbReference>
<dbReference type="AlphaFoldDB" id="A0A3B3QMG5"/>
<feature type="compositionally biased region" description="Basic and acidic residues" evidence="2">
    <location>
        <begin position="389"/>
        <end position="420"/>
    </location>
</feature>
<feature type="compositionally biased region" description="Basic and acidic residues" evidence="2">
    <location>
        <begin position="11"/>
        <end position="31"/>
    </location>
</feature>
<feature type="region of interest" description="Disordered" evidence="2">
    <location>
        <begin position="1"/>
        <end position="45"/>
    </location>
</feature>
<protein>
    <submittedName>
        <fullName evidence="4">Vesicle amine transport 1</fullName>
    </submittedName>
</protein>
<proteinExistence type="predicted"/>
<reference evidence="4" key="1">
    <citation type="submission" date="2025-08" db="UniProtKB">
        <authorList>
            <consortium name="Ensembl"/>
        </authorList>
    </citation>
    <scope>IDENTIFICATION</scope>
</reference>
<feature type="region of interest" description="Disordered" evidence="2">
    <location>
        <begin position="385"/>
        <end position="420"/>
    </location>
</feature>
<evidence type="ECO:0000259" key="3">
    <source>
        <dbReference type="SMART" id="SM00829"/>
    </source>
</evidence>
<name>A0A3B3QMG5_9TELE</name>
<feature type="domain" description="Enoyl reductase (ER)" evidence="3">
    <location>
        <begin position="60"/>
        <end position="385"/>
    </location>
</feature>
<accession>A0A3B3QMG5</accession>
<dbReference type="Pfam" id="PF08240">
    <property type="entry name" value="ADH_N"/>
    <property type="match status" value="1"/>
</dbReference>
<keyword evidence="5" id="KW-1185">Reference proteome</keyword>
<sequence>MSAEEASALQHKAEEQMQETELSKEPNEKESQPSSDTAAASPEADEDAFTYRSLVLCGYGGYDKVKLQVMQGMPVPKKGEVMIRVKACGLNFADLVARQGLYERLPPPPITLGMECAGVVEAVGEGVTGRKVGDKVFAVNAYGLWQEVVLTGAQYTFTMPEGISFEEAAAFPVNYMTAYLLLFKFANLQPHQSVLVHMAAGGVGTAVTQLCKLVEGVTLFGTASASKHEAIRQGGVTHPIEYQSYVDDIRKISPKGLDIVLDPLGGSDVQQGFDLLKPMGRLVTYGFANALTGPKKNRMALAKMWYNEFSIKAMALMQSNKVVCGFHLGYLYKEREVFEEVVGKLLELYKQGKIKPRVDSVHHFEQVGDAMRRMQERLNIGKVILLPEPNKEEESKDEAKKEAELKEDTAKDEEPEKEDN</sequence>
<evidence type="ECO:0000256" key="2">
    <source>
        <dbReference type="SAM" id="MobiDB-lite"/>
    </source>
</evidence>
<dbReference type="Ensembl" id="ENSPKIT00000030639.1">
    <property type="protein sequence ID" value="ENSPKIP00000006611.1"/>
    <property type="gene ID" value="ENSPKIG00000022810.1"/>
</dbReference>
<dbReference type="InterPro" id="IPR036291">
    <property type="entry name" value="NAD(P)-bd_dom_sf"/>
</dbReference>
<dbReference type="GO" id="GO:0005741">
    <property type="term" value="C:mitochondrial outer membrane"/>
    <property type="evidence" value="ECO:0007669"/>
    <property type="project" value="TreeGrafter"/>
</dbReference>
<dbReference type="Pfam" id="PF13602">
    <property type="entry name" value="ADH_zinc_N_2"/>
    <property type="match status" value="1"/>
</dbReference>
<evidence type="ECO:0000256" key="1">
    <source>
        <dbReference type="ARBA" id="ARBA00023002"/>
    </source>
</evidence>
<dbReference type="Gene3D" id="3.40.50.720">
    <property type="entry name" value="NAD(P)-binding Rossmann-like Domain"/>
    <property type="match status" value="1"/>
</dbReference>
<organism evidence="4 5">
    <name type="scientific">Paramormyrops kingsleyae</name>
    <dbReference type="NCBI Taxonomy" id="1676925"/>
    <lineage>
        <taxon>Eukaryota</taxon>
        <taxon>Metazoa</taxon>
        <taxon>Chordata</taxon>
        <taxon>Craniata</taxon>
        <taxon>Vertebrata</taxon>
        <taxon>Euteleostomi</taxon>
        <taxon>Actinopterygii</taxon>
        <taxon>Neopterygii</taxon>
        <taxon>Teleostei</taxon>
        <taxon>Osteoglossocephala</taxon>
        <taxon>Osteoglossomorpha</taxon>
        <taxon>Osteoglossiformes</taxon>
        <taxon>Mormyridae</taxon>
        <taxon>Paramormyrops</taxon>
    </lineage>
</organism>
<dbReference type="SMART" id="SM00829">
    <property type="entry name" value="PKS_ER"/>
    <property type="match status" value="1"/>
</dbReference>
<dbReference type="GO" id="GO:0016491">
    <property type="term" value="F:oxidoreductase activity"/>
    <property type="evidence" value="ECO:0007669"/>
    <property type="project" value="UniProtKB-KW"/>
</dbReference>
<dbReference type="InterPro" id="IPR020843">
    <property type="entry name" value="ER"/>
</dbReference>
<dbReference type="InterPro" id="IPR013154">
    <property type="entry name" value="ADH-like_N"/>
</dbReference>